<proteinExistence type="predicted"/>
<accession>L7ITV0</accession>
<dbReference type="AlphaFoldDB" id="L7ITV0"/>
<dbReference type="EMBL" id="JH794751">
    <property type="protein sequence ID" value="ELQ58984.1"/>
    <property type="molecule type" value="Genomic_DNA"/>
</dbReference>
<name>L7ITV0_PYRO1</name>
<protein>
    <submittedName>
        <fullName evidence="1">Uncharacterized protein</fullName>
    </submittedName>
</protein>
<reference evidence="1" key="1">
    <citation type="journal article" date="2012" name="PLoS Genet.">
        <title>Comparative analysis of the genomes of two field isolates of the rice blast fungus Magnaporthe oryzae.</title>
        <authorList>
            <person name="Xue M."/>
            <person name="Yang J."/>
            <person name="Li Z."/>
            <person name="Hu S."/>
            <person name="Yao N."/>
            <person name="Dean R.A."/>
            <person name="Zhao W."/>
            <person name="Shen M."/>
            <person name="Zhang H."/>
            <person name="Li C."/>
            <person name="Liu L."/>
            <person name="Cao L."/>
            <person name="Xu X."/>
            <person name="Xing Y."/>
            <person name="Hsiang T."/>
            <person name="Zhang Z."/>
            <person name="Xu J.R."/>
            <person name="Peng Y.L."/>
        </authorList>
    </citation>
    <scope>NUCLEOTIDE SEQUENCE [LARGE SCALE GENOMIC DNA]</scope>
    <source>
        <strain evidence="1">P131</strain>
    </source>
</reference>
<evidence type="ECO:0000313" key="1">
    <source>
        <dbReference type="EMBL" id="ELQ58984.1"/>
    </source>
</evidence>
<sequence length="109" mass="12151">MISRWREGEMETFLESSARLRPDYLQKKTLGDGNPELTSGPFGHEFAGSLASCNGLPGRYMLLMVKSSTSFLPVPGSTNDSSLHIFFPVTHDINQPEVNQRIREEHGAK</sequence>
<organism>
    <name type="scientific">Pyricularia oryzae (strain P131)</name>
    <name type="common">Rice blast fungus</name>
    <name type="synonym">Magnaporthe oryzae</name>
    <dbReference type="NCBI Taxonomy" id="1143193"/>
    <lineage>
        <taxon>Eukaryota</taxon>
        <taxon>Fungi</taxon>
        <taxon>Dikarya</taxon>
        <taxon>Ascomycota</taxon>
        <taxon>Pezizomycotina</taxon>
        <taxon>Sordariomycetes</taxon>
        <taxon>Sordariomycetidae</taxon>
        <taxon>Magnaporthales</taxon>
        <taxon>Pyriculariaceae</taxon>
        <taxon>Pyricularia</taxon>
    </lineage>
</organism>
<gene>
    <name evidence="1" type="ORF">OOW_P131scaffold01419g1</name>
</gene>